<evidence type="ECO:0000313" key="8">
    <source>
        <dbReference type="EMBL" id="MBE1607310.1"/>
    </source>
</evidence>
<evidence type="ECO:0000313" key="9">
    <source>
        <dbReference type="Proteomes" id="UP000638648"/>
    </source>
</evidence>
<sequence length="301" mass="32653">MRTEAELAEAYEQARPRLLRIAYVVLGSYTEAEDVVSDCWLRLAEANAREPVLDVEAWATVAVVRRAQDVLRSARVRRERYVGPWLPEPVVGDALHPRHLGSVDPADRVTLDDTVSFALLVVLETLSPAERTAWVLHDLFGMEFSEIARVVGRSSAAVRQLATRARRHVAAGAPRIDVDAAEHEATVAAFTRAAAGGDLADLLAVLDPDVTLTSDGGGKVTAARRPVHGADRVARFLLGATRKLGPDERVVPLDVNGARGLAVARGETVTAVVSLTVWEGRITRIDLVMAPDKLVHLRVRV</sequence>
<dbReference type="GO" id="GO:0003677">
    <property type="term" value="F:DNA binding"/>
    <property type="evidence" value="ECO:0007669"/>
    <property type="project" value="InterPro"/>
</dbReference>
<dbReference type="SUPFAM" id="SSF54427">
    <property type="entry name" value="NTF2-like"/>
    <property type="match status" value="1"/>
</dbReference>
<dbReference type="Proteomes" id="UP000638648">
    <property type="component" value="Unassembled WGS sequence"/>
</dbReference>
<feature type="domain" description="RNA polymerase sigma factor 70 region 4 type 2" evidence="7">
    <location>
        <begin position="118"/>
        <end position="168"/>
    </location>
</feature>
<dbReference type="InterPro" id="IPR013249">
    <property type="entry name" value="RNA_pol_sigma70_r4_t2"/>
</dbReference>
<dbReference type="Gene3D" id="3.10.450.50">
    <property type="match status" value="1"/>
</dbReference>
<proteinExistence type="inferred from homology"/>
<dbReference type="Gene3D" id="1.10.10.10">
    <property type="entry name" value="Winged helix-like DNA-binding domain superfamily/Winged helix DNA-binding domain"/>
    <property type="match status" value="1"/>
</dbReference>
<keyword evidence="3" id="KW-0805">Transcription regulation</keyword>
<dbReference type="PANTHER" id="PTHR30173">
    <property type="entry name" value="SIGMA 19 FACTOR"/>
    <property type="match status" value="1"/>
</dbReference>
<dbReference type="InterPro" id="IPR013325">
    <property type="entry name" value="RNA_pol_sigma_r2"/>
</dbReference>
<evidence type="ECO:0000259" key="6">
    <source>
        <dbReference type="Pfam" id="PF04542"/>
    </source>
</evidence>
<dbReference type="InterPro" id="IPR007627">
    <property type="entry name" value="RNA_pol_sigma70_r2"/>
</dbReference>
<dbReference type="AlphaFoldDB" id="A0A927MUU0"/>
<dbReference type="SUPFAM" id="SSF88659">
    <property type="entry name" value="Sigma3 and sigma4 domains of RNA polymerase sigma factors"/>
    <property type="match status" value="1"/>
</dbReference>
<feature type="domain" description="RNA polymerase sigma-70 region 2" evidence="6">
    <location>
        <begin position="11"/>
        <end position="75"/>
    </location>
</feature>
<evidence type="ECO:0000256" key="5">
    <source>
        <dbReference type="ARBA" id="ARBA00023163"/>
    </source>
</evidence>
<accession>A0A927MUU0</accession>
<evidence type="ECO:0000256" key="3">
    <source>
        <dbReference type="ARBA" id="ARBA00023015"/>
    </source>
</evidence>
<dbReference type="GO" id="GO:0006352">
    <property type="term" value="P:DNA-templated transcription initiation"/>
    <property type="evidence" value="ECO:0007669"/>
    <property type="project" value="InterPro"/>
</dbReference>
<reference evidence="8" key="1">
    <citation type="submission" date="2020-10" db="EMBL/GenBank/DDBJ databases">
        <title>Sequencing the genomes of 1000 actinobacteria strains.</title>
        <authorList>
            <person name="Klenk H.-P."/>
        </authorList>
    </citation>
    <scope>NUCLEOTIDE SEQUENCE</scope>
    <source>
        <strain evidence="8">DSM 45354</strain>
    </source>
</reference>
<evidence type="ECO:0000256" key="1">
    <source>
        <dbReference type="ARBA" id="ARBA00010641"/>
    </source>
</evidence>
<keyword evidence="4" id="KW-0731">Sigma factor</keyword>
<keyword evidence="9" id="KW-1185">Reference proteome</keyword>
<dbReference type="RefSeq" id="WP_192751279.1">
    <property type="nucleotide sequence ID" value="NZ_BAABJL010000202.1"/>
</dbReference>
<dbReference type="InterPro" id="IPR014284">
    <property type="entry name" value="RNA_pol_sigma-70_dom"/>
</dbReference>
<evidence type="ECO:0000256" key="2">
    <source>
        <dbReference type="ARBA" id="ARBA00011344"/>
    </source>
</evidence>
<dbReference type="EMBL" id="JADBEM010000001">
    <property type="protein sequence ID" value="MBE1607310.1"/>
    <property type="molecule type" value="Genomic_DNA"/>
</dbReference>
<evidence type="ECO:0000259" key="7">
    <source>
        <dbReference type="Pfam" id="PF08281"/>
    </source>
</evidence>
<comment type="similarity">
    <text evidence="1">Belongs to the sigma-70 factor family. ECF subfamily.</text>
</comment>
<dbReference type="InterPro" id="IPR032710">
    <property type="entry name" value="NTF2-like_dom_sf"/>
</dbReference>
<comment type="caution">
    <text evidence="8">The sequence shown here is derived from an EMBL/GenBank/DDBJ whole genome shotgun (WGS) entry which is preliminary data.</text>
</comment>
<dbReference type="NCBIfam" id="TIGR02937">
    <property type="entry name" value="sigma70-ECF"/>
    <property type="match status" value="1"/>
</dbReference>
<gene>
    <name evidence="8" type="ORF">HEB94_004158</name>
</gene>
<dbReference type="PANTHER" id="PTHR30173:SF43">
    <property type="entry name" value="ECF RNA POLYMERASE SIGMA FACTOR SIGI-RELATED"/>
    <property type="match status" value="1"/>
</dbReference>
<protein>
    <submittedName>
        <fullName evidence="8">RNA polymerase sigma-70 factor (ECF subfamily)</fullName>
    </submittedName>
</protein>
<dbReference type="Gene3D" id="1.10.1740.10">
    <property type="match status" value="1"/>
</dbReference>
<dbReference type="SUPFAM" id="SSF88946">
    <property type="entry name" value="Sigma2 domain of RNA polymerase sigma factors"/>
    <property type="match status" value="1"/>
</dbReference>
<evidence type="ECO:0000256" key="4">
    <source>
        <dbReference type="ARBA" id="ARBA00023082"/>
    </source>
</evidence>
<dbReference type="InterPro" id="IPR052704">
    <property type="entry name" value="ECF_Sigma-70_Domain"/>
</dbReference>
<keyword evidence="5" id="KW-0804">Transcription</keyword>
<dbReference type="NCBIfam" id="NF007214">
    <property type="entry name" value="PRK09636.1"/>
    <property type="match status" value="1"/>
</dbReference>
<dbReference type="Pfam" id="PF08281">
    <property type="entry name" value="Sigma70_r4_2"/>
    <property type="match status" value="1"/>
</dbReference>
<name>A0A927MUU0_9ACTN</name>
<dbReference type="InterPro" id="IPR013324">
    <property type="entry name" value="RNA_pol_sigma_r3/r4-like"/>
</dbReference>
<dbReference type="GO" id="GO:0016987">
    <property type="term" value="F:sigma factor activity"/>
    <property type="evidence" value="ECO:0007669"/>
    <property type="project" value="UniProtKB-KW"/>
</dbReference>
<comment type="subunit">
    <text evidence="2">Interacts transiently with the RNA polymerase catalytic core formed by RpoA, RpoB, RpoC and RpoZ (2 alpha, 1 beta, 1 beta' and 1 omega subunit) to form the RNA polymerase holoenzyme that can initiate transcription.</text>
</comment>
<dbReference type="InterPro" id="IPR036388">
    <property type="entry name" value="WH-like_DNA-bd_sf"/>
</dbReference>
<organism evidence="8 9">
    <name type="scientific">Actinopolymorpha pittospori</name>
    <dbReference type="NCBI Taxonomy" id="648752"/>
    <lineage>
        <taxon>Bacteria</taxon>
        <taxon>Bacillati</taxon>
        <taxon>Actinomycetota</taxon>
        <taxon>Actinomycetes</taxon>
        <taxon>Propionibacteriales</taxon>
        <taxon>Actinopolymorphaceae</taxon>
        <taxon>Actinopolymorpha</taxon>
    </lineage>
</organism>
<dbReference type="Pfam" id="PF04542">
    <property type="entry name" value="Sigma70_r2"/>
    <property type="match status" value="1"/>
</dbReference>